<protein>
    <submittedName>
        <fullName evidence="2">2-succinyl-6-hydroxy-2, 4-cyclohexadiene-1-carboxylate synthase</fullName>
        <ecNumber evidence="2">4.2.99.20</ecNumber>
    </submittedName>
</protein>
<keyword evidence="2" id="KW-0456">Lyase</keyword>
<dbReference type="InterPro" id="IPR000073">
    <property type="entry name" value="AB_hydrolase_1"/>
</dbReference>
<dbReference type="InterPro" id="IPR050266">
    <property type="entry name" value="AB_hydrolase_sf"/>
</dbReference>
<dbReference type="InterPro" id="IPR029058">
    <property type="entry name" value="AB_hydrolase_fold"/>
</dbReference>
<comment type="caution">
    <text evidence="2">The sequence shown here is derived from an EMBL/GenBank/DDBJ whole genome shotgun (WGS) entry which is preliminary data.</text>
</comment>
<dbReference type="SUPFAM" id="SSF53474">
    <property type="entry name" value="alpha/beta-Hydrolases"/>
    <property type="match status" value="1"/>
</dbReference>
<gene>
    <name evidence="2" type="primary">menH_19</name>
    <name evidence="2" type="ORF">SDC9_52699</name>
</gene>
<feature type="domain" description="AB hydrolase-1" evidence="1">
    <location>
        <begin position="36"/>
        <end position="139"/>
    </location>
</feature>
<dbReference type="PRINTS" id="PR00111">
    <property type="entry name" value="ABHYDROLASE"/>
</dbReference>
<dbReference type="EMBL" id="VSSQ01001225">
    <property type="protein sequence ID" value="MPM06400.1"/>
    <property type="molecule type" value="Genomic_DNA"/>
</dbReference>
<name>A0A644WRE0_9ZZZZ</name>
<dbReference type="EC" id="4.2.99.20" evidence="2"/>
<evidence type="ECO:0000259" key="1">
    <source>
        <dbReference type="Pfam" id="PF00561"/>
    </source>
</evidence>
<sequence>MGELKVFELIKLGGTMSYFKYQSKNIFYEEIGTGKTLLFLHGNTASSNMFLSIVEKYACEYKVILFDFLGHGKSDRLQCFPMDLWYDESKQVIEFLRQKEYSDVFLLGSSGGALVAINVALENPDCVRKVIADSFEGEIPLELVTSNIVRDREFSKQNDQARMFYKAMQGDDWESVVDNDTNAIAEHAKSIGRFFHKPLSELHADILMTGSNEDEFAASVDKDFYRKTYSKMIKDIGHGNIYIFEHGGHPAMLSNQAEFIEETLKFLADK</sequence>
<accession>A0A644WRE0</accession>
<dbReference type="AlphaFoldDB" id="A0A644WRE0"/>
<proteinExistence type="predicted"/>
<reference evidence="2" key="1">
    <citation type="submission" date="2019-08" db="EMBL/GenBank/DDBJ databases">
        <authorList>
            <person name="Kucharzyk K."/>
            <person name="Murdoch R.W."/>
            <person name="Higgins S."/>
            <person name="Loffler F."/>
        </authorList>
    </citation>
    <scope>NUCLEOTIDE SEQUENCE</scope>
</reference>
<dbReference type="GO" id="GO:0070205">
    <property type="term" value="F:2-succinyl-6-hydroxy-2,4-cyclohexadiene-1-carboxylate synthase activity"/>
    <property type="evidence" value="ECO:0007669"/>
    <property type="project" value="UniProtKB-EC"/>
</dbReference>
<dbReference type="Pfam" id="PF00561">
    <property type="entry name" value="Abhydrolase_1"/>
    <property type="match status" value="1"/>
</dbReference>
<dbReference type="PANTHER" id="PTHR43798">
    <property type="entry name" value="MONOACYLGLYCEROL LIPASE"/>
    <property type="match status" value="1"/>
</dbReference>
<organism evidence="2">
    <name type="scientific">bioreactor metagenome</name>
    <dbReference type="NCBI Taxonomy" id="1076179"/>
    <lineage>
        <taxon>unclassified sequences</taxon>
        <taxon>metagenomes</taxon>
        <taxon>ecological metagenomes</taxon>
    </lineage>
</organism>
<dbReference type="Gene3D" id="3.40.50.1820">
    <property type="entry name" value="alpha/beta hydrolase"/>
    <property type="match status" value="1"/>
</dbReference>
<evidence type="ECO:0000313" key="2">
    <source>
        <dbReference type="EMBL" id="MPM06400.1"/>
    </source>
</evidence>